<accession>A0ABP6Q620</accession>
<dbReference type="RefSeq" id="WP_344824116.1">
    <property type="nucleotide sequence ID" value="NZ_BAAAUV010000003.1"/>
</dbReference>
<sequence>MIEELVARLESGDDDAADEIADLAAVDPEAVAPHLRRVLAANVLWRAPVLYRGGDADFQRYAAHRVETEPDAAARLVYALTQTRGPQVEETFRRWSHSLPEGVDPYGRGLRALARDGGWQPDGDGVRLLDGTTAYRLVPSGEATPAQEACPWCLSPLWTALDVDTADPAVARALDHTGWRGRLRVTTCHFCSCYGTTFSDVTPEGGAAWSERTVRPAFLRDAGPETPPSTGFEIGERRESPLLASAWEEGGSTLGGSPEWIQSPDYVVCPACDQAMDYVGLIGGADLDAYGEGAHYLFLHTPCALTAVVYQQS</sequence>
<evidence type="ECO:0000313" key="1">
    <source>
        <dbReference type="EMBL" id="GAA3202660.1"/>
    </source>
</evidence>
<dbReference type="Proteomes" id="UP001501237">
    <property type="component" value="Unassembled WGS sequence"/>
</dbReference>
<organism evidence="1 2">
    <name type="scientific">Actinocorallia longicatena</name>
    <dbReference type="NCBI Taxonomy" id="111803"/>
    <lineage>
        <taxon>Bacteria</taxon>
        <taxon>Bacillati</taxon>
        <taxon>Actinomycetota</taxon>
        <taxon>Actinomycetes</taxon>
        <taxon>Streptosporangiales</taxon>
        <taxon>Thermomonosporaceae</taxon>
        <taxon>Actinocorallia</taxon>
    </lineage>
</organism>
<gene>
    <name evidence="1" type="ORF">GCM10010468_16390</name>
</gene>
<dbReference type="EMBL" id="BAAAUV010000003">
    <property type="protein sequence ID" value="GAA3202660.1"/>
    <property type="molecule type" value="Genomic_DNA"/>
</dbReference>
<reference evidence="2" key="1">
    <citation type="journal article" date="2019" name="Int. J. Syst. Evol. Microbiol.">
        <title>The Global Catalogue of Microorganisms (GCM) 10K type strain sequencing project: providing services to taxonomists for standard genome sequencing and annotation.</title>
        <authorList>
            <consortium name="The Broad Institute Genomics Platform"/>
            <consortium name="The Broad Institute Genome Sequencing Center for Infectious Disease"/>
            <person name="Wu L."/>
            <person name="Ma J."/>
        </authorList>
    </citation>
    <scope>NUCLEOTIDE SEQUENCE [LARGE SCALE GENOMIC DNA]</scope>
    <source>
        <strain evidence="2">JCM 9377</strain>
    </source>
</reference>
<proteinExistence type="predicted"/>
<name>A0ABP6Q620_9ACTN</name>
<evidence type="ECO:0000313" key="2">
    <source>
        <dbReference type="Proteomes" id="UP001501237"/>
    </source>
</evidence>
<keyword evidence="2" id="KW-1185">Reference proteome</keyword>
<evidence type="ECO:0008006" key="3">
    <source>
        <dbReference type="Google" id="ProtNLM"/>
    </source>
</evidence>
<protein>
    <recommendedName>
        <fullName evidence="3">DUF1963 domain-containing protein</fullName>
    </recommendedName>
</protein>
<comment type="caution">
    <text evidence="1">The sequence shown here is derived from an EMBL/GenBank/DDBJ whole genome shotgun (WGS) entry which is preliminary data.</text>
</comment>